<evidence type="ECO:0000256" key="5">
    <source>
        <dbReference type="ARBA" id="ARBA00022692"/>
    </source>
</evidence>
<name>A0ABN9HVG1_9NEOB</name>
<evidence type="ECO:0000313" key="11">
    <source>
        <dbReference type="EMBL" id="CAI9624812.1"/>
    </source>
</evidence>
<keyword evidence="9" id="KW-0472">Membrane</keyword>
<dbReference type="PANTHER" id="PTHR11214:SF19">
    <property type="entry name" value="BETA-1,3-GALACTOSYLTRANSFERASE 2"/>
    <property type="match status" value="1"/>
</dbReference>
<dbReference type="Proteomes" id="UP001162483">
    <property type="component" value="Unassembled WGS sequence"/>
</dbReference>
<comment type="subcellular location">
    <subcellularLocation>
        <location evidence="1 10">Golgi apparatus membrane</location>
        <topology evidence="1 10">Single-pass type II membrane protein</topology>
    </subcellularLocation>
</comment>
<gene>
    <name evidence="11" type="ORF">SPARVUS_LOCUS16762321</name>
</gene>
<evidence type="ECO:0000256" key="4">
    <source>
        <dbReference type="ARBA" id="ARBA00022679"/>
    </source>
</evidence>
<accession>A0ABN9HVG1</accession>
<evidence type="ECO:0000256" key="2">
    <source>
        <dbReference type="ARBA" id="ARBA00008661"/>
    </source>
</evidence>
<comment type="caution">
    <text evidence="11">The sequence shown here is derived from an EMBL/GenBank/DDBJ whole genome shotgun (WGS) entry which is preliminary data.</text>
</comment>
<evidence type="ECO:0000256" key="10">
    <source>
        <dbReference type="RuleBase" id="RU363063"/>
    </source>
</evidence>
<evidence type="ECO:0000256" key="1">
    <source>
        <dbReference type="ARBA" id="ARBA00004323"/>
    </source>
</evidence>
<sequence>MYPYLIEEGQKCARGPPFLLLLIPSIPEETLNRDVLRRTWANETLVNGVNIARLFLLGRPSSQEIQERVMLESSNVHDIIQQDFIDSYNNLTLKTLMGIEWVSRLCPNVSYVMKIDSDMFLNPWFLVEKVLQPSSPAKVNFYTGLLVVSALPQRDKSSKWYMPLSQYSKNVYPPYCSGTGYILSGDLAGRIYKKASDFNIFPFEDVYIGMCLESIGIKISKPAGNWFIGDKIKYDRCQFSSIVTVHHFMPQELLQLWPDFTSYPETCNKQGT</sequence>
<reference evidence="11" key="1">
    <citation type="submission" date="2023-05" db="EMBL/GenBank/DDBJ databases">
        <authorList>
            <person name="Stuckert A."/>
        </authorList>
    </citation>
    <scope>NUCLEOTIDE SEQUENCE</scope>
</reference>
<keyword evidence="3 10" id="KW-0328">Glycosyltransferase</keyword>
<evidence type="ECO:0000256" key="6">
    <source>
        <dbReference type="ARBA" id="ARBA00022968"/>
    </source>
</evidence>
<proteinExistence type="inferred from homology"/>
<evidence type="ECO:0000256" key="8">
    <source>
        <dbReference type="ARBA" id="ARBA00023034"/>
    </source>
</evidence>
<keyword evidence="8 10" id="KW-0333">Golgi apparatus</keyword>
<organism evidence="11 12">
    <name type="scientific">Staurois parvus</name>
    <dbReference type="NCBI Taxonomy" id="386267"/>
    <lineage>
        <taxon>Eukaryota</taxon>
        <taxon>Metazoa</taxon>
        <taxon>Chordata</taxon>
        <taxon>Craniata</taxon>
        <taxon>Vertebrata</taxon>
        <taxon>Euteleostomi</taxon>
        <taxon>Amphibia</taxon>
        <taxon>Batrachia</taxon>
        <taxon>Anura</taxon>
        <taxon>Neobatrachia</taxon>
        <taxon>Ranoidea</taxon>
        <taxon>Ranidae</taxon>
        <taxon>Staurois</taxon>
    </lineage>
</organism>
<keyword evidence="7" id="KW-1133">Transmembrane helix</keyword>
<dbReference type="Gene3D" id="3.90.550.50">
    <property type="match status" value="1"/>
</dbReference>
<keyword evidence="4" id="KW-0808">Transferase</keyword>
<evidence type="ECO:0000256" key="3">
    <source>
        <dbReference type="ARBA" id="ARBA00022676"/>
    </source>
</evidence>
<comment type="similarity">
    <text evidence="2 10">Belongs to the glycosyltransferase 31 family.</text>
</comment>
<evidence type="ECO:0000256" key="7">
    <source>
        <dbReference type="ARBA" id="ARBA00022989"/>
    </source>
</evidence>
<dbReference type="InterPro" id="IPR002659">
    <property type="entry name" value="Glyco_trans_31"/>
</dbReference>
<dbReference type="EC" id="2.4.1.-" evidence="10"/>
<keyword evidence="5" id="KW-0812">Transmembrane</keyword>
<evidence type="ECO:0000313" key="12">
    <source>
        <dbReference type="Proteomes" id="UP001162483"/>
    </source>
</evidence>
<dbReference type="EMBL" id="CATNWA010022017">
    <property type="protein sequence ID" value="CAI9624812.1"/>
    <property type="molecule type" value="Genomic_DNA"/>
</dbReference>
<keyword evidence="6" id="KW-0735">Signal-anchor</keyword>
<keyword evidence="12" id="KW-1185">Reference proteome</keyword>
<dbReference type="PANTHER" id="PTHR11214">
    <property type="entry name" value="BETA-1,3-N-ACETYLGLUCOSAMINYLTRANSFERASE"/>
    <property type="match status" value="1"/>
</dbReference>
<dbReference type="Pfam" id="PF01762">
    <property type="entry name" value="Galactosyl_T"/>
    <property type="match status" value="1"/>
</dbReference>
<protein>
    <recommendedName>
        <fullName evidence="10">Hexosyltransferase</fullName>
        <ecNumber evidence="10">2.4.1.-</ecNumber>
    </recommendedName>
</protein>
<evidence type="ECO:0000256" key="9">
    <source>
        <dbReference type="ARBA" id="ARBA00023136"/>
    </source>
</evidence>